<sequence length="146" mass="16033">MMLFVSHAKGGNGRITDAHSTSSKINESQGNQGDQGGKLLNGQSLVLGQLSCCFKWIIFEDCLQQVVVKFRRAAATFLIFKAHIATTKPLEPTRYHGFGGASLTPNSVDIPSCLRCRPAQLELVEEEFVKILTGRIIFLVLVLTKL</sequence>
<keyword evidence="3" id="KW-1185">Reference proteome</keyword>
<evidence type="ECO:0000256" key="1">
    <source>
        <dbReference type="SAM" id="MobiDB-lite"/>
    </source>
</evidence>
<dbReference type="Proteomes" id="UP001303046">
    <property type="component" value="Unassembled WGS sequence"/>
</dbReference>
<feature type="compositionally biased region" description="Polar residues" evidence="1">
    <location>
        <begin position="18"/>
        <end position="32"/>
    </location>
</feature>
<accession>A0ABR1BNL5</accession>
<gene>
    <name evidence="2" type="primary">Necator_chrI.g1395</name>
    <name evidence="2" type="ORF">RB195_005269</name>
</gene>
<name>A0ABR1BNL5_NECAM</name>
<dbReference type="EMBL" id="JAVFWL010000001">
    <property type="protein sequence ID" value="KAK6727480.1"/>
    <property type="molecule type" value="Genomic_DNA"/>
</dbReference>
<organism evidence="2 3">
    <name type="scientific">Necator americanus</name>
    <name type="common">Human hookworm</name>
    <dbReference type="NCBI Taxonomy" id="51031"/>
    <lineage>
        <taxon>Eukaryota</taxon>
        <taxon>Metazoa</taxon>
        <taxon>Ecdysozoa</taxon>
        <taxon>Nematoda</taxon>
        <taxon>Chromadorea</taxon>
        <taxon>Rhabditida</taxon>
        <taxon>Rhabditina</taxon>
        <taxon>Rhabditomorpha</taxon>
        <taxon>Strongyloidea</taxon>
        <taxon>Ancylostomatidae</taxon>
        <taxon>Bunostominae</taxon>
        <taxon>Necator</taxon>
    </lineage>
</organism>
<protein>
    <submittedName>
        <fullName evidence="2">Uncharacterized protein</fullName>
    </submittedName>
</protein>
<reference evidence="2 3" key="1">
    <citation type="submission" date="2023-08" db="EMBL/GenBank/DDBJ databases">
        <title>A Necator americanus chromosomal reference genome.</title>
        <authorList>
            <person name="Ilik V."/>
            <person name="Petrzelkova K.J."/>
            <person name="Pardy F."/>
            <person name="Fuh T."/>
            <person name="Niatou-Singa F.S."/>
            <person name="Gouil Q."/>
            <person name="Baker L."/>
            <person name="Ritchie M.E."/>
            <person name="Jex A.R."/>
            <person name="Gazzola D."/>
            <person name="Li H."/>
            <person name="Toshio Fujiwara R."/>
            <person name="Zhan B."/>
            <person name="Aroian R.V."/>
            <person name="Pafco B."/>
            <person name="Schwarz E.M."/>
        </authorList>
    </citation>
    <scope>NUCLEOTIDE SEQUENCE [LARGE SCALE GENOMIC DNA]</scope>
    <source>
        <strain evidence="2 3">Aroian</strain>
        <tissue evidence="2">Whole animal</tissue>
    </source>
</reference>
<evidence type="ECO:0000313" key="2">
    <source>
        <dbReference type="EMBL" id="KAK6727480.1"/>
    </source>
</evidence>
<evidence type="ECO:0000313" key="3">
    <source>
        <dbReference type="Proteomes" id="UP001303046"/>
    </source>
</evidence>
<feature type="region of interest" description="Disordered" evidence="1">
    <location>
        <begin position="6"/>
        <end position="34"/>
    </location>
</feature>
<proteinExistence type="predicted"/>
<comment type="caution">
    <text evidence="2">The sequence shown here is derived from an EMBL/GenBank/DDBJ whole genome shotgun (WGS) entry which is preliminary data.</text>
</comment>